<dbReference type="OrthoDB" id="2086270at2"/>
<dbReference type="AlphaFoldDB" id="A0A6I0EUR4"/>
<keyword evidence="1" id="KW-1133">Transmembrane helix</keyword>
<dbReference type="EMBL" id="WBXO01000004">
    <property type="protein sequence ID" value="KAB2953053.1"/>
    <property type="molecule type" value="Genomic_DNA"/>
</dbReference>
<dbReference type="RefSeq" id="WP_151619713.1">
    <property type="nucleotide sequence ID" value="NZ_WBXO01000004.1"/>
</dbReference>
<gene>
    <name evidence="2" type="ORF">F9B85_07255</name>
</gene>
<organism evidence="2 3">
    <name type="scientific">Heliorestis acidaminivorans</name>
    <dbReference type="NCBI Taxonomy" id="553427"/>
    <lineage>
        <taxon>Bacteria</taxon>
        <taxon>Bacillati</taxon>
        <taxon>Bacillota</taxon>
        <taxon>Clostridia</taxon>
        <taxon>Eubacteriales</taxon>
        <taxon>Heliobacteriaceae</taxon>
        <taxon>Heliorestis</taxon>
    </lineage>
</organism>
<proteinExistence type="predicted"/>
<evidence type="ECO:0000313" key="3">
    <source>
        <dbReference type="Proteomes" id="UP000468766"/>
    </source>
</evidence>
<protein>
    <submittedName>
        <fullName evidence="2">Uncharacterized protein</fullName>
    </submittedName>
</protein>
<name>A0A6I0EUR4_9FIRM</name>
<accession>A0A6I0EUR4</accession>
<evidence type="ECO:0000256" key="1">
    <source>
        <dbReference type="SAM" id="Phobius"/>
    </source>
</evidence>
<dbReference type="Proteomes" id="UP000468766">
    <property type="component" value="Unassembled WGS sequence"/>
</dbReference>
<comment type="caution">
    <text evidence="2">The sequence shown here is derived from an EMBL/GenBank/DDBJ whole genome shotgun (WGS) entry which is preliminary data.</text>
</comment>
<feature type="transmembrane region" description="Helical" evidence="1">
    <location>
        <begin position="39"/>
        <end position="61"/>
    </location>
</feature>
<keyword evidence="3" id="KW-1185">Reference proteome</keyword>
<sequence length="72" mass="7983">MKTPDSKAGTINMIILSVIALVLLGLMFRSFMIGDYDGATIYMGFLFINFGLALYTFRVAVFDGTGYKEVKD</sequence>
<reference evidence="2 3" key="1">
    <citation type="submission" date="2019-10" db="EMBL/GenBank/DDBJ databases">
        <title>Whole-genome sequence of the extremophile Heliorestis acidaminivorans DSM 24790.</title>
        <authorList>
            <person name="Kyndt J.A."/>
            <person name="Meyer T.E."/>
        </authorList>
    </citation>
    <scope>NUCLEOTIDE SEQUENCE [LARGE SCALE GENOMIC DNA]</scope>
    <source>
        <strain evidence="2 3">DSM 24790</strain>
    </source>
</reference>
<feature type="transmembrane region" description="Helical" evidence="1">
    <location>
        <begin position="12"/>
        <end position="33"/>
    </location>
</feature>
<keyword evidence="1" id="KW-0472">Membrane</keyword>
<keyword evidence="1" id="KW-0812">Transmembrane</keyword>
<evidence type="ECO:0000313" key="2">
    <source>
        <dbReference type="EMBL" id="KAB2953053.1"/>
    </source>
</evidence>